<keyword evidence="1" id="KW-0732">Signal</keyword>
<evidence type="ECO:0000313" key="2">
    <source>
        <dbReference type="EMBL" id="TWB18510.1"/>
    </source>
</evidence>
<feature type="signal peptide" evidence="1">
    <location>
        <begin position="1"/>
        <end position="23"/>
    </location>
</feature>
<proteinExistence type="predicted"/>
<dbReference type="Proteomes" id="UP000319859">
    <property type="component" value="Unassembled WGS sequence"/>
</dbReference>
<sequence>MARHTISSLACATLLALSPAARAALPAITMATGPDQRPHFVTATGQVFVPQGVNWVAVSPGTPVTQKNISFNPDYYPAHRDAIHQSLRAMAKDGYNFVRIRLDAEAIAGPAGTVALDRAYMDNVIDFIRAAADSGLYVEPTGQWLPTNYYGLVSRDGFPDPDRRNTSGINELLLSRGLTHAYGRYVADFLAGIKDADPQLLSAIFCVDLWNELGFESKDLPFSRETGRYTAEDGSVIDLADPASRQRLADAAATRWIDGVIAEAKTVAPSTLFTSSVFSPLDVYRSGYIGVYMADAKWGDPRQPFRLSAIESSKADFLEIHLYPHASGATLDAQMASLEYAPDRMRKPVVLAETGAFKGEIATVDQVATTLRSILRQSCALRFAGWAYWTWDTDNQTDLWNLQEAGGYLARRLAPKSFDWCGG</sequence>
<evidence type="ECO:0000256" key="1">
    <source>
        <dbReference type="SAM" id="SignalP"/>
    </source>
</evidence>
<dbReference type="RefSeq" id="WP_145751108.1">
    <property type="nucleotide sequence ID" value="NZ_VITN01000010.1"/>
</dbReference>
<dbReference type="OrthoDB" id="9767116at2"/>
<dbReference type="EMBL" id="VITN01000010">
    <property type="protein sequence ID" value="TWB18510.1"/>
    <property type="molecule type" value="Genomic_DNA"/>
</dbReference>
<gene>
    <name evidence="2" type="ORF">FBZ89_110159</name>
</gene>
<protein>
    <recommendedName>
        <fullName evidence="4">Cellulase (Glycosyl hydrolase family 5)</fullName>
    </recommendedName>
</protein>
<dbReference type="AlphaFoldDB" id="A0A560FA84"/>
<accession>A0A560FA84</accession>
<dbReference type="Gene3D" id="3.20.20.80">
    <property type="entry name" value="Glycosidases"/>
    <property type="match status" value="1"/>
</dbReference>
<evidence type="ECO:0008006" key="4">
    <source>
        <dbReference type="Google" id="ProtNLM"/>
    </source>
</evidence>
<evidence type="ECO:0000313" key="3">
    <source>
        <dbReference type="Proteomes" id="UP000319859"/>
    </source>
</evidence>
<organism evidence="2 3">
    <name type="scientific">Nitrospirillum amazonense</name>
    <dbReference type="NCBI Taxonomy" id="28077"/>
    <lineage>
        <taxon>Bacteria</taxon>
        <taxon>Pseudomonadati</taxon>
        <taxon>Pseudomonadota</taxon>
        <taxon>Alphaproteobacteria</taxon>
        <taxon>Rhodospirillales</taxon>
        <taxon>Azospirillaceae</taxon>
        <taxon>Nitrospirillum</taxon>
    </lineage>
</organism>
<comment type="caution">
    <text evidence="2">The sequence shown here is derived from an EMBL/GenBank/DDBJ whole genome shotgun (WGS) entry which is preliminary data.</text>
</comment>
<dbReference type="SUPFAM" id="SSF51445">
    <property type="entry name" value="(Trans)glycosidases"/>
    <property type="match status" value="1"/>
</dbReference>
<name>A0A560FA84_9PROT</name>
<feature type="chain" id="PRO_5021864834" description="Cellulase (Glycosyl hydrolase family 5)" evidence="1">
    <location>
        <begin position="24"/>
        <end position="423"/>
    </location>
</feature>
<reference evidence="2 3" key="1">
    <citation type="submission" date="2019-06" db="EMBL/GenBank/DDBJ databases">
        <title>Genomic Encyclopedia of Type Strains, Phase IV (KMG-V): Genome sequencing to study the core and pangenomes of soil and plant-associated prokaryotes.</title>
        <authorList>
            <person name="Whitman W."/>
        </authorList>
    </citation>
    <scope>NUCLEOTIDE SEQUENCE [LARGE SCALE GENOMIC DNA]</scope>
    <source>
        <strain evidence="2 3">BR 11880</strain>
    </source>
</reference>
<dbReference type="InterPro" id="IPR017853">
    <property type="entry name" value="GH"/>
</dbReference>